<keyword evidence="2 8" id="KW-0813">Transport</keyword>
<dbReference type="Proteomes" id="UP000279972">
    <property type="component" value="Chromosome"/>
</dbReference>
<evidence type="ECO:0000313" key="13">
    <source>
        <dbReference type="Proteomes" id="UP000279972"/>
    </source>
</evidence>
<evidence type="ECO:0000259" key="11">
    <source>
        <dbReference type="Pfam" id="PF07715"/>
    </source>
</evidence>
<dbReference type="InterPro" id="IPR012910">
    <property type="entry name" value="Plug_dom"/>
</dbReference>
<dbReference type="PROSITE" id="PS52016">
    <property type="entry name" value="TONB_DEPENDENT_REC_3"/>
    <property type="match status" value="1"/>
</dbReference>
<dbReference type="SUPFAM" id="SSF56935">
    <property type="entry name" value="Porins"/>
    <property type="match status" value="1"/>
</dbReference>
<protein>
    <submittedName>
        <fullName evidence="12">TonB-dependent receptor</fullName>
    </submittedName>
</protein>
<evidence type="ECO:0000256" key="5">
    <source>
        <dbReference type="ARBA" id="ARBA00023077"/>
    </source>
</evidence>
<dbReference type="InterPro" id="IPR037066">
    <property type="entry name" value="Plug_dom_sf"/>
</dbReference>
<evidence type="ECO:0000256" key="8">
    <source>
        <dbReference type="PROSITE-ProRule" id="PRU01360"/>
    </source>
</evidence>
<reference evidence="12 13" key="1">
    <citation type="submission" date="2018-11" db="EMBL/GenBank/DDBJ databases">
        <title>Proposal to divide the Flavobacteriaceae and reorganize its genera based on Amino Acid Identity values calculated from whole genome sequences.</title>
        <authorList>
            <person name="Nicholson A.C."/>
            <person name="Gulvik C.A."/>
            <person name="Whitney A.M."/>
            <person name="Humrighouse B.W."/>
            <person name="Bell M."/>
            <person name="Holmes B."/>
            <person name="Steigerwalt A.G."/>
            <person name="Villarma A."/>
            <person name="Sheth M."/>
            <person name="Batra D."/>
            <person name="Pryor J."/>
            <person name="Bernardet J.-F."/>
            <person name="Hugo C."/>
            <person name="Kampfer P."/>
            <person name="Newman J."/>
            <person name="McQuiston J.R."/>
        </authorList>
    </citation>
    <scope>NUCLEOTIDE SEQUENCE [LARGE SCALE GENOMIC DNA]</scope>
    <source>
        <strain evidence="12 13">KC_1864</strain>
    </source>
</reference>
<organism evidence="12 13">
    <name type="scientific">Chryseobacterium lactis</name>
    <dbReference type="NCBI Taxonomy" id="1241981"/>
    <lineage>
        <taxon>Bacteria</taxon>
        <taxon>Pseudomonadati</taxon>
        <taxon>Bacteroidota</taxon>
        <taxon>Flavobacteriia</taxon>
        <taxon>Flavobacteriales</taxon>
        <taxon>Weeksellaceae</taxon>
        <taxon>Chryseobacterium group</taxon>
        <taxon>Chryseobacterium</taxon>
    </lineage>
</organism>
<feature type="domain" description="TonB-dependent receptor-like beta-barrel" evidence="10">
    <location>
        <begin position="260"/>
        <end position="639"/>
    </location>
</feature>
<proteinExistence type="inferred from homology"/>
<evidence type="ECO:0000256" key="3">
    <source>
        <dbReference type="ARBA" id="ARBA00022452"/>
    </source>
</evidence>
<keyword evidence="4 8" id="KW-0812">Transmembrane</keyword>
<dbReference type="PANTHER" id="PTHR30069:SF49">
    <property type="entry name" value="OUTER MEMBRANE PROTEIN C"/>
    <property type="match status" value="1"/>
</dbReference>
<dbReference type="Gene3D" id="2.170.130.10">
    <property type="entry name" value="TonB-dependent receptor, plug domain"/>
    <property type="match status" value="1"/>
</dbReference>
<keyword evidence="7 8" id="KW-0998">Cell outer membrane</keyword>
<keyword evidence="5 9" id="KW-0798">TonB box</keyword>
<evidence type="ECO:0000256" key="2">
    <source>
        <dbReference type="ARBA" id="ARBA00022448"/>
    </source>
</evidence>
<keyword evidence="13" id="KW-1185">Reference proteome</keyword>
<comment type="similarity">
    <text evidence="8 9">Belongs to the TonB-dependent receptor family.</text>
</comment>
<dbReference type="Pfam" id="PF00593">
    <property type="entry name" value="TonB_dep_Rec_b-barrel"/>
    <property type="match status" value="1"/>
</dbReference>
<dbReference type="Pfam" id="PF07715">
    <property type="entry name" value="Plug"/>
    <property type="match status" value="1"/>
</dbReference>
<sequence>MYRSFIIIITMVLWSGKGFSQTDTTRRQDSLRSEQLQEVIVISQRNLKDNTTKPLATLDHYLEKSGMVNMIRRGSYAWEPFLNGMATERSVITIDGMRIYAACTDKMDPITSYVEVTNLARATIHSGSASSTGGSTIAGTLDLVRKKGSFGQSALNGMAFTGFETNNKQKIVGGSLNYSHPKFFSDVDFTIRDAVNYRAGGGQEIQYSQFTKYNISAQAGYKIKEHQQIEASLIYDKALDVGYPALPMDVSLAKALIGSVSYTRHHISPLIYQWQTKVYYNDVTHVMDDTKRPNVPIRMDMPGWSKTAGFYSMLQGTSNRHDWKANLSGHYNKSLAEMTMFSNTPNEKDMFMLTWPGVQTYYGDLFIEDKYALSDRWNATFSAGLAVHHNNIDNQFGLESLRIFYPEMPGSKIRLLKRLSASVRHDAANWSYTFGAAYGERAPSVSEGYGFYLFNSFDRFDYIGNPNMRNEKSTSVNASLAYQKAAFTAKISGSYFYIDDYILGRPRNGLSVMTIGAYGIKVYEQLKYATILNTSIDLGYQVTKEFLWTGQLGYRRGTGENGLLLPLMQPFTYNSGVTFFRKSFSADASINGSSSHTRYNPEFGEKGLPAYAVFNLSLANRFKFNGPQALTLKTGVENLFDRNYTTFADWNRIPRIGRNFFINLIWNF</sequence>
<dbReference type="InterPro" id="IPR036942">
    <property type="entry name" value="Beta-barrel_TonB_sf"/>
</dbReference>
<keyword evidence="6 8" id="KW-0472">Membrane</keyword>
<keyword evidence="3 8" id="KW-1134">Transmembrane beta strand</keyword>
<dbReference type="PANTHER" id="PTHR30069">
    <property type="entry name" value="TONB-DEPENDENT OUTER MEMBRANE RECEPTOR"/>
    <property type="match status" value="1"/>
</dbReference>
<name>A0ABN5RTZ8_CHRLC</name>
<dbReference type="InterPro" id="IPR039426">
    <property type="entry name" value="TonB-dep_rcpt-like"/>
</dbReference>
<evidence type="ECO:0000256" key="7">
    <source>
        <dbReference type="ARBA" id="ARBA00023237"/>
    </source>
</evidence>
<evidence type="ECO:0000256" key="6">
    <source>
        <dbReference type="ARBA" id="ARBA00023136"/>
    </source>
</evidence>
<dbReference type="InterPro" id="IPR000531">
    <property type="entry name" value="Beta-barrel_TonB"/>
</dbReference>
<dbReference type="Gene3D" id="2.40.170.20">
    <property type="entry name" value="TonB-dependent receptor, beta-barrel domain"/>
    <property type="match status" value="1"/>
</dbReference>
<evidence type="ECO:0000256" key="4">
    <source>
        <dbReference type="ARBA" id="ARBA00022692"/>
    </source>
</evidence>
<evidence type="ECO:0000313" key="12">
    <source>
        <dbReference type="EMBL" id="AZA84109.1"/>
    </source>
</evidence>
<evidence type="ECO:0000256" key="9">
    <source>
        <dbReference type="RuleBase" id="RU003357"/>
    </source>
</evidence>
<evidence type="ECO:0000259" key="10">
    <source>
        <dbReference type="Pfam" id="PF00593"/>
    </source>
</evidence>
<feature type="domain" description="TonB-dependent receptor plug" evidence="11">
    <location>
        <begin position="34"/>
        <end position="139"/>
    </location>
</feature>
<comment type="subcellular location">
    <subcellularLocation>
        <location evidence="1 8">Cell outer membrane</location>
        <topology evidence="1 8">Multi-pass membrane protein</topology>
    </subcellularLocation>
</comment>
<accession>A0ABN5RTZ8</accession>
<gene>
    <name evidence="12" type="ORF">EG342_20445</name>
</gene>
<evidence type="ECO:0000256" key="1">
    <source>
        <dbReference type="ARBA" id="ARBA00004571"/>
    </source>
</evidence>
<dbReference type="EMBL" id="CP033924">
    <property type="protein sequence ID" value="AZA84109.1"/>
    <property type="molecule type" value="Genomic_DNA"/>
</dbReference>
<keyword evidence="12" id="KW-0675">Receptor</keyword>